<evidence type="ECO:0000313" key="10">
    <source>
        <dbReference type="EMBL" id="QDT33169.1"/>
    </source>
</evidence>
<feature type="domain" description="Cytochrome c" evidence="9">
    <location>
        <begin position="289"/>
        <end position="413"/>
    </location>
</feature>
<keyword evidence="10" id="KW-0575">Peroxidase</keyword>
<evidence type="ECO:0000256" key="1">
    <source>
        <dbReference type="ARBA" id="ARBA00004196"/>
    </source>
</evidence>
<evidence type="ECO:0000256" key="4">
    <source>
        <dbReference type="ARBA" id="ARBA00022729"/>
    </source>
</evidence>
<evidence type="ECO:0000256" key="3">
    <source>
        <dbReference type="ARBA" id="ARBA00022723"/>
    </source>
</evidence>
<dbReference type="GO" id="GO:0030313">
    <property type="term" value="C:cell envelope"/>
    <property type="evidence" value="ECO:0007669"/>
    <property type="project" value="UniProtKB-SubCell"/>
</dbReference>
<gene>
    <name evidence="10" type="primary">ccp_2</name>
    <name evidence="10" type="ORF">Mal48_24220</name>
</gene>
<evidence type="ECO:0000259" key="9">
    <source>
        <dbReference type="PROSITE" id="PS51007"/>
    </source>
</evidence>
<dbReference type="GO" id="GO:0004130">
    <property type="term" value="F:cytochrome-c peroxidase activity"/>
    <property type="evidence" value="ECO:0007669"/>
    <property type="project" value="UniProtKB-EC"/>
</dbReference>
<dbReference type="PROSITE" id="PS51007">
    <property type="entry name" value="CYTC"/>
    <property type="match status" value="1"/>
</dbReference>
<reference evidence="10 11" key="1">
    <citation type="submission" date="2019-02" db="EMBL/GenBank/DDBJ databases">
        <title>Deep-cultivation of Planctomycetes and their phenomic and genomic characterization uncovers novel biology.</title>
        <authorList>
            <person name="Wiegand S."/>
            <person name="Jogler M."/>
            <person name="Boedeker C."/>
            <person name="Pinto D."/>
            <person name="Vollmers J."/>
            <person name="Rivas-Marin E."/>
            <person name="Kohn T."/>
            <person name="Peeters S.H."/>
            <person name="Heuer A."/>
            <person name="Rast P."/>
            <person name="Oberbeckmann S."/>
            <person name="Bunk B."/>
            <person name="Jeske O."/>
            <person name="Meyerdierks A."/>
            <person name="Storesund J.E."/>
            <person name="Kallscheuer N."/>
            <person name="Luecker S."/>
            <person name="Lage O.M."/>
            <person name="Pohl T."/>
            <person name="Merkel B.J."/>
            <person name="Hornburger P."/>
            <person name="Mueller R.-W."/>
            <person name="Bruemmer F."/>
            <person name="Labrenz M."/>
            <person name="Spormann A.M."/>
            <person name="Op den Camp H."/>
            <person name="Overmann J."/>
            <person name="Amann R."/>
            <person name="Jetten M.S.M."/>
            <person name="Mascher T."/>
            <person name="Medema M.H."/>
            <person name="Devos D.P."/>
            <person name="Kaster A.-K."/>
            <person name="Ovreas L."/>
            <person name="Rohde M."/>
            <person name="Galperin M.Y."/>
            <person name="Jogler C."/>
        </authorList>
    </citation>
    <scope>NUCLEOTIDE SEQUENCE [LARGE SCALE GENOMIC DNA]</scope>
    <source>
        <strain evidence="10 11">Mal48</strain>
    </source>
</reference>
<keyword evidence="3 7" id="KW-0479">Metal-binding</keyword>
<proteinExistence type="predicted"/>
<feature type="signal peptide" evidence="8">
    <location>
        <begin position="1"/>
        <end position="20"/>
    </location>
</feature>
<dbReference type="Pfam" id="PF03150">
    <property type="entry name" value="CCP_MauG"/>
    <property type="match status" value="1"/>
</dbReference>
<evidence type="ECO:0000256" key="5">
    <source>
        <dbReference type="ARBA" id="ARBA00023002"/>
    </source>
</evidence>
<dbReference type="Pfam" id="PF00034">
    <property type="entry name" value="Cytochrom_C"/>
    <property type="match status" value="1"/>
</dbReference>
<dbReference type="InterPro" id="IPR051395">
    <property type="entry name" value="Cytochrome_c_Peroxidase/MauG"/>
</dbReference>
<dbReference type="EMBL" id="CP036267">
    <property type="protein sequence ID" value="QDT33169.1"/>
    <property type="molecule type" value="Genomic_DNA"/>
</dbReference>
<evidence type="ECO:0000313" key="11">
    <source>
        <dbReference type="Proteomes" id="UP000315724"/>
    </source>
</evidence>
<dbReference type="Proteomes" id="UP000315724">
    <property type="component" value="Chromosome"/>
</dbReference>
<dbReference type="AlphaFoldDB" id="A0A517QNG2"/>
<dbReference type="PANTHER" id="PTHR30600">
    <property type="entry name" value="CYTOCHROME C PEROXIDASE-RELATED"/>
    <property type="match status" value="1"/>
</dbReference>
<dbReference type="GO" id="GO:0020037">
    <property type="term" value="F:heme binding"/>
    <property type="evidence" value="ECO:0007669"/>
    <property type="project" value="InterPro"/>
</dbReference>
<evidence type="ECO:0000256" key="7">
    <source>
        <dbReference type="PROSITE-ProRule" id="PRU00433"/>
    </source>
</evidence>
<dbReference type="RefSeq" id="WP_231739995.1">
    <property type="nucleotide sequence ID" value="NZ_CP036267.1"/>
</dbReference>
<accession>A0A517QNG2</accession>
<keyword evidence="6 7" id="KW-0408">Iron</keyword>
<keyword evidence="2 7" id="KW-0349">Heme</keyword>
<dbReference type="KEGG" id="tpol:Mal48_24220"/>
<dbReference type="GO" id="GO:0009055">
    <property type="term" value="F:electron transfer activity"/>
    <property type="evidence" value="ECO:0007669"/>
    <property type="project" value="InterPro"/>
</dbReference>
<dbReference type="PANTHER" id="PTHR30600:SF10">
    <property type="entry name" value="BLL6722 PROTEIN"/>
    <property type="match status" value="1"/>
</dbReference>
<keyword evidence="4 8" id="KW-0732">Signal</keyword>
<dbReference type="EC" id="1.11.1.5" evidence="10"/>
<protein>
    <submittedName>
        <fullName evidence="10">Cytochrome c551 peroxidase</fullName>
        <ecNumber evidence="10">1.11.1.5</ecNumber>
    </submittedName>
</protein>
<name>A0A517QNG2_9PLAN</name>
<evidence type="ECO:0000256" key="6">
    <source>
        <dbReference type="ARBA" id="ARBA00023004"/>
    </source>
</evidence>
<feature type="chain" id="PRO_5022052755" evidence="8">
    <location>
        <begin position="21"/>
        <end position="426"/>
    </location>
</feature>
<sequence length="426" mass="46745" precursor="true">MKKTLLIPTLFGLLISSMVATPSFGQETIRDAKKKAKELGPKEVLLGEGDLLQGIPGEGNLTPKDIRAWLKNPEVHRVIRPVLPLGLAAGASQIKGIDETPMTQAKIELGRQLYFDPRLSSDSTISCASCHHPDQGYSHTTRFGVGVQGQEGNRNSPISYNRILSDLQFWDGRALTLEEQAVGPIANPIEMGNSHDACVAALKEIPGYKIQFAAVFGKDGLNIDNVAKALATFERAIVTGPSAYDFSEAMAQYQKIDQDDLKDLLEDDETIAAQYEAIKKGTQELPMSESALRGQKLFFSERVNCAACHVGANLTDEKYHNLGVGIDAEEPDLGRYVVTKDEKDWGAFKTPTVRNVALSPPYMHDGSQKTLMEVVEHYNKGGNPNKNLSDKIVKLNLKDQEKKDLVAFMEALTGSFPQVEHGRLPK</sequence>
<dbReference type="SUPFAM" id="SSF46626">
    <property type="entry name" value="Cytochrome c"/>
    <property type="match status" value="2"/>
</dbReference>
<evidence type="ECO:0000256" key="8">
    <source>
        <dbReference type="SAM" id="SignalP"/>
    </source>
</evidence>
<keyword evidence="11" id="KW-1185">Reference proteome</keyword>
<dbReference type="InterPro" id="IPR009056">
    <property type="entry name" value="Cyt_c-like_dom"/>
</dbReference>
<dbReference type="InterPro" id="IPR036909">
    <property type="entry name" value="Cyt_c-like_dom_sf"/>
</dbReference>
<organism evidence="10 11">
    <name type="scientific">Thalassoglobus polymorphus</name>
    <dbReference type="NCBI Taxonomy" id="2527994"/>
    <lineage>
        <taxon>Bacteria</taxon>
        <taxon>Pseudomonadati</taxon>
        <taxon>Planctomycetota</taxon>
        <taxon>Planctomycetia</taxon>
        <taxon>Planctomycetales</taxon>
        <taxon>Planctomycetaceae</taxon>
        <taxon>Thalassoglobus</taxon>
    </lineage>
</organism>
<dbReference type="InterPro" id="IPR004852">
    <property type="entry name" value="Di-haem_cyt_c_peroxidsae"/>
</dbReference>
<evidence type="ECO:0000256" key="2">
    <source>
        <dbReference type="ARBA" id="ARBA00022617"/>
    </source>
</evidence>
<dbReference type="Gene3D" id="1.10.760.10">
    <property type="entry name" value="Cytochrome c-like domain"/>
    <property type="match status" value="2"/>
</dbReference>
<keyword evidence="5 10" id="KW-0560">Oxidoreductase</keyword>
<dbReference type="GO" id="GO:0046872">
    <property type="term" value="F:metal ion binding"/>
    <property type="evidence" value="ECO:0007669"/>
    <property type="project" value="UniProtKB-KW"/>
</dbReference>
<comment type="subcellular location">
    <subcellularLocation>
        <location evidence="1">Cell envelope</location>
    </subcellularLocation>
</comment>